<evidence type="ECO:0000313" key="6">
    <source>
        <dbReference type="Proteomes" id="UP000060487"/>
    </source>
</evidence>
<dbReference type="InterPro" id="IPR050570">
    <property type="entry name" value="Cell_wall_metabolism_enzyme"/>
</dbReference>
<feature type="coiled-coil region" evidence="2">
    <location>
        <begin position="158"/>
        <end position="206"/>
    </location>
</feature>
<name>A0ABR5SIW6_9BACT</name>
<evidence type="ECO:0000256" key="1">
    <source>
        <dbReference type="ARBA" id="ARBA00022729"/>
    </source>
</evidence>
<evidence type="ECO:0000313" key="5">
    <source>
        <dbReference type="EMBL" id="KWT84421.1"/>
    </source>
</evidence>
<protein>
    <submittedName>
        <fullName evidence="5">Peptidase M23</fullName>
    </submittedName>
</protein>
<dbReference type="SUPFAM" id="SSF51261">
    <property type="entry name" value="Duplicated hybrid motif"/>
    <property type="match status" value="1"/>
</dbReference>
<dbReference type="EMBL" id="LNQR01000068">
    <property type="protein sequence ID" value="KWT84421.1"/>
    <property type="molecule type" value="Genomic_DNA"/>
</dbReference>
<accession>A0ABR5SIW6</accession>
<reference evidence="5 6" key="1">
    <citation type="submission" date="2015-11" db="EMBL/GenBank/DDBJ databases">
        <authorList>
            <person name="Lin W."/>
        </authorList>
    </citation>
    <scope>NUCLEOTIDE SEQUENCE [LARGE SCALE GENOMIC DNA]</scope>
    <source>
        <strain evidence="5 6">HCH-1</strain>
    </source>
</reference>
<evidence type="ECO:0000256" key="3">
    <source>
        <dbReference type="SAM" id="SignalP"/>
    </source>
</evidence>
<keyword evidence="6" id="KW-1185">Reference proteome</keyword>
<dbReference type="Gene3D" id="6.10.250.3150">
    <property type="match status" value="1"/>
</dbReference>
<dbReference type="CDD" id="cd12797">
    <property type="entry name" value="M23_peptidase"/>
    <property type="match status" value="1"/>
</dbReference>
<keyword evidence="1 3" id="KW-0732">Signal</keyword>
<feature type="domain" description="M23ase beta-sheet core" evidence="4">
    <location>
        <begin position="286"/>
        <end position="379"/>
    </location>
</feature>
<dbReference type="InterPro" id="IPR011055">
    <property type="entry name" value="Dup_hybrid_motif"/>
</dbReference>
<evidence type="ECO:0000259" key="4">
    <source>
        <dbReference type="Pfam" id="PF01551"/>
    </source>
</evidence>
<dbReference type="PANTHER" id="PTHR21666">
    <property type="entry name" value="PEPTIDASE-RELATED"/>
    <property type="match status" value="1"/>
</dbReference>
<sequence>MYKAALTAVALVMMLGMVFEQVFAEVATDKYKKIQEEIKIHKDKLESSEKKELSVLDELEKADEELKQITRQIEKEKAQVVELEENVKAVRQDMLKTEKTIITIRASLKKRLQAIQRRGFDVDKIVILLNIESFYDMLRTTRYLSKMSGSEYNQMWIYQDLSNKLSEKEKKLQSLAAQLKSKAEKLKNSEAALAQKKREREEILHSVRKEKALYSSMLKELEATSNRFTGFLEKKENEMTKKENEASGAGKDFKALKGKLAWPVQGNVAIPYGTHQDPQFKTPVYRNGIYITSEQDPAVKAVYDGKVVFADVFKGLGQVVILSHGMGYHTVYANLSTIFAKAGDIVKARTTIGSAGTSSLINDVGIYFEIRYKGKPINPLQWLKREN</sequence>
<dbReference type="RefSeq" id="WP_085052529.1">
    <property type="nucleotide sequence ID" value="NZ_LNQR01000068.1"/>
</dbReference>
<comment type="caution">
    <text evidence="5">The sequence shown here is derived from an EMBL/GenBank/DDBJ whole genome shotgun (WGS) entry which is preliminary data.</text>
</comment>
<gene>
    <name evidence="5" type="ORF">ASN18_1916</name>
</gene>
<organism evidence="5 6">
    <name type="scientific">Candidatus Magnetominusculus xianensis</name>
    <dbReference type="NCBI Taxonomy" id="1748249"/>
    <lineage>
        <taxon>Bacteria</taxon>
        <taxon>Pseudomonadati</taxon>
        <taxon>Nitrospirota</taxon>
        <taxon>Nitrospiria</taxon>
        <taxon>Nitrospirales</taxon>
        <taxon>Nitrospiraceae</taxon>
        <taxon>Candidatus Magnetominusculus</taxon>
    </lineage>
</organism>
<feature type="chain" id="PRO_5045085021" evidence="3">
    <location>
        <begin position="25"/>
        <end position="387"/>
    </location>
</feature>
<feature type="coiled-coil region" evidence="2">
    <location>
        <begin position="24"/>
        <end position="100"/>
    </location>
</feature>
<dbReference type="Pfam" id="PF01551">
    <property type="entry name" value="Peptidase_M23"/>
    <property type="match status" value="1"/>
</dbReference>
<evidence type="ECO:0000256" key="2">
    <source>
        <dbReference type="SAM" id="Coils"/>
    </source>
</evidence>
<dbReference type="PANTHER" id="PTHR21666:SF289">
    <property type="entry name" value="L-ALA--D-GLU ENDOPEPTIDASE"/>
    <property type="match status" value="1"/>
</dbReference>
<dbReference type="InterPro" id="IPR016047">
    <property type="entry name" value="M23ase_b-sheet_dom"/>
</dbReference>
<proteinExistence type="predicted"/>
<keyword evidence="2" id="KW-0175">Coiled coil</keyword>
<dbReference type="Proteomes" id="UP000060487">
    <property type="component" value="Unassembled WGS sequence"/>
</dbReference>
<feature type="signal peptide" evidence="3">
    <location>
        <begin position="1"/>
        <end position="24"/>
    </location>
</feature>
<dbReference type="Gene3D" id="2.70.70.10">
    <property type="entry name" value="Glucose Permease (Domain IIA)"/>
    <property type="match status" value="1"/>
</dbReference>